<evidence type="ECO:0000313" key="2">
    <source>
        <dbReference type="EMBL" id="CDW39486.1"/>
    </source>
</evidence>
<proteinExistence type="predicted"/>
<organism evidence="2">
    <name type="scientific">Lepeophtheirus salmonis</name>
    <name type="common">Salmon louse</name>
    <name type="synonym">Caligus salmonis</name>
    <dbReference type="NCBI Taxonomy" id="72036"/>
    <lineage>
        <taxon>Eukaryota</taxon>
        <taxon>Metazoa</taxon>
        <taxon>Ecdysozoa</taxon>
        <taxon>Arthropoda</taxon>
        <taxon>Crustacea</taxon>
        <taxon>Multicrustacea</taxon>
        <taxon>Hexanauplia</taxon>
        <taxon>Copepoda</taxon>
        <taxon>Siphonostomatoida</taxon>
        <taxon>Caligidae</taxon>
        <taxon>Lepeophtheirus</taxon>
    </lineage>
</organism>
<sequence>MQVVDQSIQTQQSHLLTHHRGSLQHHHHHHHIPHRNNGGSSNYHPTSISGKKRSSLSGKSLFGSSLFIYTTSMIT</sequence>
<dbReference type="AlphaFoldDB" id="A0A0K2UP39"/>
<evidence type="ECO:0000256" key="1">
    <source>
        <dbReference type="SAM" id="MobiDB-lite"/>
    </source>
</evidence>
<accession>A0A0K2UP39</accession>
<protein>
    <submittedName>
        <fullName evidence="2">Uncharacterized protein</fullName>
    </submittedName>
</protein>
<feature type="region of interest" description="Disordered" evidence="1">
    <location>
        <begin position="1"/>
        <end position="58"/>
    </location>
</feature>
<name>A0A0K2UP39_LEPSM</name>
<feature type="compositionally biased region" description="Polar residues" evidence="1">
    <location>
        <begin position="37"/>
        <end position="46"/>
    </location>
</feature>
<feature type="compositionally biased region" description="Polar residues" evidence="1">
    <location>
        <begin position="1"/>
        <end position="15"/>
    </location>
</feature>
<dbReference type="EMBL" id="HACA01022125">
    <property type="protein sequence ID" value="CDW39486.1"/>
    <property type="molecule type" value="Transcribed_RNA"/>
</dbReference>
<feature type="compositionally biased region" description="Basic residues" evidence="1">
    <location>
        <begin position="16"/>
        <end position="34"/>
    </location>
</feature>
<reference evidence="2" key="1">
    <citation type="submission" date="2014-05" db="EMBL/GenBank/DDBJ databases">
        <authorList>
            <person name="Chronopoulou M."/>
        </authorList>
    </citation>
    <scope>NUCLEOTIDE SEQUENCE</scope>
    <source>
        <tissue evidence="2">Whole organism</tissue>
    </source>
</reference>